<gene>
    <name evidence="1" type="ORF">WM2015_1200</name>
</gene>
<dbReference type="STRING" id="1579979.WM2015_1200"/>
<dbReference type="Pfam" id="PF01944">
    <property type="entry name" value="SpoIIM"/>
    <property type="match status" value="1"/>
</dbReference>
<sequence>MKQGRFVQSREARWAQYDAQLERLRRKRGSDADLSDFPARYRALCNDLALARTRGYSLSLVDELEHRVRLGHAYLYRPKSHLGRSIGRFFARDFPAMIRAEWRLVLLACLLLFGPMIWLSWQIAQSPEFVYRVLSAGTVEQYESMYGGAKGIQRSAEDDVVMFAFYIMNNVGVALRTFGAGLVFGIGSALILLFNGVQIGAVAAHLSLSGYQENFTTFVIGHGAFELPAIALAGAAGGRMGLSLLFPGPYGRMAALRLGARRAVRMLYGVMAMLLLAAGLEAFWSASALPSQIKYLVGGALWLLVLAYFLFAGRAGGPPRAD</sequence>
<dbReference type="AlphaFoldDB" id="A0A0K0XV34"/>
<evidence type="ECO:0000313" key="2">
    <source>
        <dbReference type="Proteomes" id="UP000066624"/>
    </source>
</evidence>
<keyword evidence="2" id="KW-1185">Reference proteome</keyword>
<accession>A0A0K0XV34</accession>
<evidence type="ECO:0000313" key="1">
    <source>
        <dbReference type="EMBL" id="AKS41574.1"/>
    </source>
</evidence>
<dbReference type="RefSeq" id="WP_049725209.1">
    <property type="nucleotide sequence ID" value="NZ_CP012154.1"/>
</dbReference>
<name>A0A0K0XV34_9GAMM</name>
<dbReference type="KEGG" id="wma:WM2015_1200"/>
<protein>
    <submittedName>
        <fullName evidence="1">Membrane protein</fullName>
    </submittedName>
</protein>
<dbReference type="OrthoDB" id="9792847at2"/>
<dbReference type="EMBL" id="CP012154">
    <property type="protein sequence ID" value="AKS41574.1"/>
    <property type="molecule type" value="Genomic_DNA"/>
</dbReference>
<dbReference type="PANTHER" id="PTHR35337">
    <property type="entry name" value="SLR1478 PROTEIN"/>
    <property type="match status" value="1"/>
</dbReference>
<reference evidence="1 2" key="1">
    <citation type="submission" date="2015-07" db="EMBL/GenBank/DDBJ databases">
        <authorList>
            <person name="Noorani M."/>
        </authorList>
    </citation>
    <scope>NUCLEOTIDE SEQUENCE [LARGE SCALE GENOMIC DNA]</scope>
    <source>
        <strain evidence="1 2">KCTC 42284</strain>
    </source>
</reference>
<dbReference type="PANTHER" id="PTHR35337:SF1">
    <property type="entry name" value="SLR1478 PROTEIN"/>
    <property type="match status" value="1"/>
</dbReference>
<dbReference type="Proteomes" id="UP000066624">
    <property type="component" value="Chromosome"/>
</dbReference>
<proteinExistence type="predicted"/>
<dbReference type="InterPro" id="IPR002798">
    <property type="entry name" value="SpoIIM-like"/>
</dbReference>
<organism evidence="1 2">
    <name type="scientific">Wenzhouxiangella marina</name>
    <dbReference type="NCBI Taxonomy" id="1579979"/>
    <lineage>
        <taxon>Bacteria</taxon>
        <taxon>Pseudomonadati</taxon>
        <taxon>Pseudomonadota</taxon>
        <taxon>Gammaproteobacteria</taxon>
        <taxon>Chromatiales</taxon>
        <taxon>Wenzhouxiangellaceae</taxon>
        <taxon>Wenzhouxiangella</taxon>
    </lineage>
</organism>